<comment type="similarity">
    <text evidence="2">Belongs to the bacteroidetes fimbrillin superfamily. FimA/Mfa1 family.</text>
</comment>
<dbReference type="EMBL" id="VKLW01000010">
    <property type="protein sequence ID" value="TYK34056.1"/>
    <property type="molecule type" value="Genomic_DNA"/>
</dbReference>
<dbReference type="InterPro" id="IPR053878">
    <property type="entry name" value="FimA_C"/>
</dbReference>
<comment type="caution">
    <text evidence="7">The sequence shown here is derived from an EMBL/GenBank/DDBJ whole genome shotgun (WGS) entry which is preliminary data.</text>
</comment>
<organism evidence="7 8">
    <name type="scientific">Bacteroides pyogenes</name>
    <dbReference type="NCBI Taxonomy" id="310300"/>
    <lineage>
        <taxon>Bacteria</taxon>
        <taxon>Pseudomonadati</taxon>
        <taxon>Bacteroidota</taxon>
        <taxon>Bacteroidia</taxon>
        <taxon>Bacteroidales</taxon>
        <taxon>Bacteroidaceae</taxon>
        <taxon>Bacteroides</taxon>
    </lineage>
</organism>
<evidence type="ECO:0000256" key="4">
    <source>
        <dbReference type="ARBA" id="ARBA00023263"/>
    </source>
</evidence>
<evidence type="ECO:0000259" key="6">
    <source>
        <dbReference type="Pfam" id="PF22492"/>
    </source>
</evidence>
<feature type="domain" description="Major fimbrium subunit FimA C-terminal" evidence="6">
    <location>
        <begin position="198"/>
        <end position="379"/>
    </location>
</feature>
<evidence type="ECO:0000313" key="7">
    <source>
        <dbReference type="EMBL" id="TYK34056.1"/>
    </source>
</evidence>
<evidence type="ECO:0000256" key="2">
    <source>
        <dbReference type="ARBA" id="ARBA00006011"/>
    </source>
</evidence>
<evidence type="ECO:0000256" key="3">
    <source>
        <dbReference type="ARBA" id="ARBA00022729"/>
    </source>
</evidence>
<dbReference type="Pfam" id="PF06321">
    <property type="entry name" value="P_gingi_FimA"/>
    <property type="match status" value="1"/>
</dbReference>
<dbReference type="PROSITE" id="PS51257">
    <property type="entry name" value="PROKAR_LIPOPROTEIN"/>
    <property type="match status" value="1"/>
</dbReference>
<dbReference type="Pfam" id="PF22492">
    <property type="entry name" value="FimA4_C"/>
    <property type="match status" value="1"/>
</dbReference>
<dbReference type="Gene3D" id="2.60.40.3690">
    <property type="match status" value="1"/>
</dbReference>
<protein>
    <recommendedName>
        <fullName evidence="9">Major fimbrial subunit protein N-terminal domain-containing protein</fullName>
    </recommendedName>
</protein>
<name>A0A5D3EAQ6_9BACE</name>
<dbReference type="RefSeq" id="WP_148730362.1">
    <property type="nucleotide sequence ID" value="NZ_JADRGG010000023.1"/>
</dbReference>
<gene>
    <name evidence="7" type="ORF">FNJ60_05890</name>
</gene>
<dbReference type="GO" id="GO:0009289">
    <property type="term" value="C:pilus"/>
    <property type="evidence" value="ECO:0007669"/>
    <property type="project" value="UniProtKB-SubCell"/>
</dbReference>
<comment type="subcellular location">
    <subcellularLocation>
        <location evidence="1">Fimbrium</location>
    </subcellularLocation>
</comment>
<dbReference type="InterPro" id="IPR029141">
    <property type="entry name" value="FimA_N"/>
</dbReference>
<evidence type="ECO:0000313" key="8">
    <source>
        <dbReference type="Proteomes" id="UP000324383"/>
    </source>
</evidence>
<accession>A0A5D3EAQ6</accession>
<keyword evidence="8" id="KW-1185">Reference proteome</keyword>
<evidence type="ECO:0008006" key="9">
    <source>
        <dbReference type="Google" id="ProtNLM"/>
    </source>
</evidence>
<proteinExistence type="inferred from homology"/>
<dbReference type="Proteomes" id="UP000324383">
    <property type="component" value="Unassembled WGS sequence"/>
</dbReference>
<reference evidence="7 8" key="1">
    <citation type="submission" date="2019-07" db="EMBL/GenBank/DDBJ databases">
        <title>Draft Genome Sequences of Bacteroides pyogenes Strains Isolated from the Uterus Holstein Dairy Cows with Metritis.</title>
        <authorList>
            <person name="Cunha F."/>
            <person name="Galvao K.N."/>
            <person name="Jeon S.J."/>
            <person name="Jeong K.C."/>
        </authorList>
    </citation>
    <scope>NUCLEOTIDE SEQUENCE [LARGE SCALE GENOMIC DNA]</scope>
    <source>
        <strain evidence="7 8">KG-31</strain>
    </source>
</reference>
<evidence type="ECO:0000256" key="1">
    <source>
        <dbReference type="ARBA" id="ARBA00004561"/>
    </source>
</evidence>
<dbReference type="AlphaFoldDB" id="A0A5D3EAQ6"/>
<sequence length="388" mass="41605">MKLEKLFLLGAIAFGLAACSNEDTPVVQQAKNATMSLKIVQGGTRAIGIPDDITAGESKIKRLDVFVFNGDAVDGHKQATGEDVTEVKDIAVTTGSRTMVVVANATADMGTITSKAALLGKVASDLAAQTLENGLLMTSEVTEEFTIQAGKNYYGYAAGQTPAGNEISVGVPVKLTRVPARVALVNAVTQFTGSYAEFTFEPEEIFLFNAKKQSKYFGNPGALVAGTELLSGVDLSSFGGPLKPAAWETADYLKDPFESLDILSEQRVYYYVFENDASVQPTVLSIKGKIKKSSADDDYATATEFPGAIDSQGYTYYSIVVNANKEGYTYEGDTPKDSKILRNTQYNISVTIKHLGKDDPTDPPTEAATLDVKVEVAEWEVVGQNVVY</sequence>
<keyword evidence="4" id="KW-0281">Fimbrium</keyword>
<feature type="domain" description="Major fimbrial subunit protein N-terminal" evidence="5">
    <location>
        <begin position="33"/>
        <end position="177"/>
    </location>
</feature>
<dbReference type="Gene3D" id="2.60.40.2580">
    <property type="match status" value="1"/>
</dbReference>
<evidence type="ECO:0000259" key="5">
    <source>
        <dbReference type="Pfam" id="PF06321"/>
    </source>
</evidence>
<keyword evidence="3" id="KW-0732">Signal</keyword>